<dbReference type="AlphaFoldDB" id="A0A917X8Q2"/>
<keyword evidence="1" id="KW-1133">Transmembrane helix</keyword>
<dbReference type="SUPFAM" id="SSF50998">
    <property type="entry name" value="Quinoprotein alcohol dehydrogenase-like"/>
    <property type="match status" value="1"/>
</dbReference>
<reference evidence="2" key="1">
    <citation type="journal article" date="2014" name="Int. J. Syst. Evol. Microbiol.">
        <title>Complete genome sequence of Corynebacterium casei LMG S-19264T (=DSM 44701T), isolated from a smear-ripened cheese.</title>
        <authorList>
            <consortium name="US DOE Joint Genome Institute (JGI-PGF)"/>
            <person name="Walter F."/>
            <person name="Albersmeier A."/>
            <person name="Kalinowski J."/>
            <person name="Ruckert C."/>
        </authorList>
    </citation>
    <scope>NUCLEOTIDE SEQUENCE</scope>
    <source>
        <strain evidence="2">JCM 19831</strain>
    </source>
</reference>
<dbReference type="InterPro" id="IPR011047">
    <property type="entry name" value="Quinoprotein_ADH-like_sf"/>
</dbReference>
<evidence type="ECO:0000313" key="3">
    <source>
        <dbReference type="Proteomes" id="UP000642070"/>
    </source>
</evidence>
<feature type="transmembrane region" description="Helical" evidence="1">
    <location>
        <begin position="244"/>
        <end position="269"/>
    </location>
</feature>
<dbReference type="Gene3D" id="2.130.10.10">
    <property type="entry name" value="YVTN repeat-like/Quinoprotein amine dehydrogenase"/>
    <property type="match status" value="1"/>
</dbReference>
<gene>
    <name evidence="2" type="ORF">GCM10007977_108560</name>
</gene>
<organism evidence="2 3">
    <name type="scientific">Dactylosporangium sucinum</name>
    <dbReference type="NCBI Taxonomy" id="1424081"/>
    <lineage>
        <taxon>Bacteria</taxon>
        <taxon>Bacillati</taxon>
        <taxon>Actinomycetota</taxon>
        <taxon>Actinomycetes</taxon>
        <taxon>Micromonosporales</taxon>
        <taxon>Micromonosporaceae</taxon>
        <taxon>Dactylosporangium</taxon>
    </lineage>
</organism>
<keyword evidence="1" id="KW-0812">Transmembrane</keyword>
<dbReference type="EMBL" id="BMPI01000122">
    <property type="protein sequence ID" value="GGM88829.1"/>
    <property type="molecule type" value="Genomic_DNA"/>
</dbReference>
<protein>
    <recommendedName>
        <fullName evidence="4">WD40 repeat domain-containing protein</fullName>
    </recommendedName>
</protein>
<keyword evidence="3" id="KW-1185">Reference proteome</keyword>
<sequence>MLSHLEDFKVPVDAKHLVLPLRYALLDLDTADSVPLADIFEAGDVSLAWAAAFAPDGRNLVLTVPGSTNGTVLRAYDAGGTPLWDRDLGAERHLAGSGAYTPDGRAIAIITLDGCTDVCDRDQLAARRWTVSYVDAATGADVAGPPLPAAPGMAMRALGWHGTDLVVVQSRPEDGLAKDDEYFTETGWYETGDVRVLALRSDDTVSVLLDPPNDVTSIDIPQDLIRDGTFAGPTSSPSLLPVRWGVLMQVSLCTAVPLLLIAAGAVVVVRRVLWRRRVSG</sequence>
<keyword evidence="1" id="KW-0472">Membrane</keyword>
<accession>A0A917X8Q2</accession>
<reference evidence="2" key="2">
    <citation type="submission" date="2020-09" db="EMBL/GenBank/DDBJ databases">
        <authorList>
            <person name="Sun Q."/>
            <person name="Ohkuma M."/>
        </authorList>
    </citation>
    <scope>NUCLEOTIDE SEQUENCE</scope>
    <source>
        <strain evidence="2">JCM 19831</strain>
    </source>
</reference>
<dbReference type="InterPro" id="IPR015943">
    <property type="entry name" value="WD40/YVTN_repeat-like_dom_sf"/>
</dbReference>
<comment type="caution">
    <text evidence="2">The sequence shown here is derived from an EMBL/GenBank/DDBJ whole genome shotgun (WGS) entry which is preliminary data.</text>
</comment>
<dbReference type="Proteomes" id="UP000642070">
    <property type="component" value="Unassembled WGS sequence"/>
</dbReference>
<name>A0A917X8Q2_9ACTN</name>
<evidence type="ECO:0000313" key="2">
    <source>
        <dbReference type="EMBL" id="GGM88829.1"/>
    </source>
</evidence>
<evidence type="ECO:0000256" key="1">
    <source>
        <dbReference type="SAM" id="Phobius"/>
    </source>
</evidence>
<proteinExistence type="predicted"/>
<dbReference type="RefSeq" id="WP_190257981.1">
    <property type="nucleotide sequence ID" value="NZ_BMPI01000122.1"/>
</dbReference>
<evidence type="ECO:0008006" key="4">
    <source>
        <dbReference type="Google" id="ProtNLM"/>
    </source>
</evidence>